<dbReference type="AlphaFoldDB" id="F3ZZR6"/>
<reference evidence="4 5" key="2">
    <citation type="journal article" date="2011" name="Stand. Genomic Sci.">
        <title>Complete genome sequence of Mahella australiensis type strain (50-1 BON).</title>
        <authorList>
            <person name="Sikorski J."/>
            <person name="Teshima H."/>
            <person name="Nolan M."/>
            <person name="Lucas S."/>
            <person name="Hammon N."/>
            <person name="Deshpande S."/>
            <person name="Cheng J.F."/>
            <person name="Pitluck S."/>
            <person name="Liolios K."/>
            <person name="Pagani I."/>
            <person name="Ivanova N."/>
            <person name="Huntemann M."/>
            <person name="Mavromatis K."/>
            <person name="Ovchinikova G."/>
            <person name="Pati A."/>
            <person name="Tapia R."/>
            <person name="Han C."/>
            <person name="Goodwin L."/>
            <person name="Chen A."/>
            <person name="Palaniappan K."/>
            <person name="Land M."/>
            <person name="Hauser L."/>
            <person name="Ngatchou-Djao O.D."/>
            <person name="Rohde M."/>
            <person name="Pukall R."/>
            <person name="Spring S."/>
            <person name="Abt B."/>
            <person name="Goker M."/>
            <person name="Detter J.C."/>
            <person name="Woyke T."/>
            <person name="Bristow J."/>
            <person name="Markowitz V."/>
            <person name="Hugenholtz P."/>
            <person name="Eisen J.A."/>
            <person name="Kyrpides N.C."/>
            <person name="Klenk H.P."/>
            <person name="Lapidus A."/>
        </authorList>
    </citation>
    <scope>NUCLEOTIDE SEQUENCE [LARGE SCALE GENOMIC DNA]</scope>
    <source>
        <strain evidence="5">DSM 15567 / CIP 107919 / 50-1 BON</strain>
    </source>
</reference>
<protein>
    <submittedName>
        <fullName evidence="4">Iron-containing alcohol dehydrogenase</fullName>
    </submittedName>
</protein>
<dbReference type="STRING" id="697281.Mahau_2786"/>
<proteinExistence type="predicted"/>
<dbReference type="HOGENOM" id="CLU_007207_0_4_9"/>
<dbReference type="GO" id="GO:0004022">
    <property type="term" value="F:alcohol dehydrogenase (NAD+) activity"/>
    <property type="evidence" value="ECO:0007669"/>
    <property type="project" value="TreeGrafter"/>
</dbReference>
<dbReference type="PANTHER" id="PTHR11496:SF104">
    <property type="entry name" value="3-DEOXY-ALPHA-D-MANNO-OCTULOSONATE 8-OXIDASE"/>
    <property type="match status" value="1"/>
</dbReference>
<evidence type="ECO:0000256" key="1">
    <source>
        <dbReference type="ARBA" id="ARBA00023002"/>
    </source>
</evidence>
<dbReference type="PANTHER" id="PTHR11496">
    <property type="entry name" value="ALCOHOL DEHYDROGENASE"/>
    <property type="match status" value="1"/>
</dbReference>
<dbReference type="eggNOG" id="COG1454">
    <property type="taxonomic scope" value="Bacteria"/>
</dbReference>
<sequence>MDVNMKFNMYIPTKILFGEGKLNELGSQKIPGRKALLVISSGKSVRENGALARTEEQLKVAGVDYVLFDKIMQNPVKMTVMEGAALAKANGCDFVVALGGGSVMDSGKAIAMMVNNEGDLWDYAGGKTGKRLPLKNPPVPLVCITTTAGTGSEVDAGGVITNEETNEKIGIAGYEESFPVLSVVDPELMKTVPPKYTAYQGFDALLQSIECYISYFNNVMSDMYALTSIEYAGKYLPRAVKDGNDREARSGMAFANTLSGVAMVLSSTTAEHSMEHAMSAYHPNLPHGAGLIMISRAFFEFFIDKHVCDERFVRMAKALGMDGVKKPEDFITALVKLQEDCGVANLKMSDYGIKPSEFDELARNAREAMGPLFAGNPYPMSHEDCVEIYRKSYK</sequence>
<organism evidence="4 5">
    <name type="scientific">Mahella australiensis (strain DSM 15567 / CIP 107919 / 50-1 BON)</name>
    <dbReference type="NCBI Taxonomy" id="697281"/>
    <lineage>
        <taxon>Bacteria</taxon>
        <taxon>Bacillati</taxon>
        <taxon>Bacillota</taxon>
        <taxon>Clostridia</taxon>
        <taxon>Thermoanaerobacterales</taxon>
        <taxon>Thermoanaerobacterales Family IV. Incertae Sedis</taxon>
        <taxon>Mahella</taxon>
    </lineage>
</organism>
<dbReference type="Pfam" id="PF25137">
    <property type="entry name" value="ADH_Fe_C"/>
    <property type="match status" value="1"/>
</dbReference>
<evidence type="ECO:0000313" key="5">
    <source>
        <dbReference type="Proteomes" id="UP000008457"/>
    </source>
</evidence>
<dbReference type="FunFam" id="3.40.50.1970:FF:000003">
    <property type="entry name" value="Alcohol dehydrogenase, iron-containing"/>
    <property type="match status" value="1"/>
</dbReference>
<dbReference type="InterPro" id="IPR039697">
    <property type="entry name" value="Alcohol_dehydrogenase_Fe"/>
</dbReference>
<feature type="domain" description="Fe-containing alcohol dehydrogenase-like C-terminal" evidence="3">
    <location>
        <begin position="197"/>
        <end position="393"/>
    </location>
</feature>
<dbReference type="InterPro" id="IPR056798">
    <property type="entry name" value="ADH_Fe_C"/>
</dbReference>
<keyword evidence="1" id="KW-0560">Oxidoreductase</keyword>
<dbReference type="GO" id="GO:0046872">
    <property type="term" value="F:metal ion binding"/>
    <property type="evidence" value="ECO:0007669"/>
    <property type="project" value="InterPro"/>
</dbReference>
<dbReference type="Gene3D" id="1.20.1090.10">
    <property type="entry name" value="Dehydroquinate synthase-like - alpha domain"/>
    <property type="match status" value="1"/>
</dbReference>
<keyword evidence="5" id="KW-1185">Reference proteome</keyword>
<gene>
    <name evidence="4" type="ordered locus">Mahau_2786</name>
</gene>
<dbReference type="EMBL" id="CP002360">
    <property type="protein sequence ID" value="AEE97913.1"/>
    <property type="molecule type" value="Genomic_DNA"/>
</dbReference>
<dbReference type="Pfam" id="PF00465">
    <property type="entry name" value="Fe-ADH"/>
    <property type="match status" value="1"/>
</dbReference>
<dbReference type="KEGG" id="mas:Mahau_2786"/>
<dbReference type="InterPro" id="IPR001670">
    <property type="entry name" value="ADH_Fe/GldA"/>
</dbReference>
<name>F3ZZR6_MAHA5</name>
<reference evidence="5" key="1">
    <citation type="submission" date="2010-11" db="EMBL/GenBank/DDBJ databases">
        <title>The complete genome of Mahella australiensis DSM 15567.</title>
        <authorList>
            <consortium name="US DOE Joint Genome Institute (JGI-PGF)"/>
            <person name="Lucas S."/>
            <person name="Copeland A."/>
            <person name="Lapidus A."/>
            <person name="Bruce D."/>
            <person name="Goodwin L."/>
            <person name="Pitluck S."/>
            <person name="Kyrpides N."/>
            <person name="Mavromatis K."/>
            <person name="Pagani I."/>
            <person name="Ivanova N."/>
            <person name="Teshima H."/>
            <person name="Brettin T."/>
            <person name="Detter J.C."/>
            <person name="Han C."/>
            <person name="Tapia R."/>
            <person name="Land M."/>
            <person name="Hauser L."/>
            <person name="Markowitz V."/>
            <person name="Cheng J.-F."/>
            <person name="Hugenholtz P."/>
            <person name="Woyke T."/>
            <person name="Wu D."/>
            <person name="Spring S."/>
            <person name="Pukall R."/>
            <person name="Steenblock K."/>
            <person name="Schneider S."/>
            <person name="Klenk H.-P."/>
            <person name="Eisen J.A."/>
        </authorList>
    </citation>
    <scope>NUCLEOTIDE SEQUENCE [LARGE SCALE GENOMIC DNA]</scope>
    <source>
        <strain evidence="5">DSM 15567 / CIP 107919 / 50-1 BON</strain>
    </source>
</reference>
<dbReference type="Gene3D" id="3.40.50.1970">
    <property type="match status" value="1"/>
</dbReference>
<evidence type="ECO:0000259" key="3">
    <source>
        <dbReference type="Pfam" id="PF25137"/>
    </source>
</evidence>
<feature type="domain" description="Alcohol dehydrogenase iron-type/glycerol dehydrogenase GldA" evidence="2">
    <location>
        <begin position="12"/>
        <end position="186"/>
    </location>
</feature>
<dbReference type="Proteomes" id="UP000008457">
    <property type="component" value="Chromosome"/>
</dbReference>
<dbReference type="SUPFAM" id="SSF56796">
    <property type="entry name" value="Dehydroquinate synthase-like"/>
    <property type="match status" value="1"/>
</dbReference>
<evidence type="ECO:0000259" key="2">
    <source>
        <dbReference type="Pfam" id="PF00465"/>
    </source>
</evidence>
<dbReference type="RefSeq" id="WP_013782335.1">
    <property type="nucleotide sequence ID" value="NC_015520.1"/>
</dbReference>
<evidence type="ECO:0000313" key="4">
    <source>
        <dbReference type="EMBL" id="AEE97913.1"/>
    </source>
</evidence>
<accession>F3ZZR6</accession>
<dbReference type="CDD" id="cd08185">
    <property type="entry name" value="Fe-ADH-like"/>
    <property type="match status" value="1"/>
</dbReference>